<feature type="non-terminal residue" evidence="2">
    <location>
        <position position="214"/>
    </location>
</feature>
<dbReference type="EMBL" id="UINC01027768">
    <property type="protein sequence ID" value="SVB07590.1"/>
    <property type="molecule type" value="Genomic_DNA"/>
</dbReference>
<feature type="domain" description="ARG and Rhodanese-Phosphatase-superfamily-associated" evidence="1">
    <location>
        <begin position="43"/>
        <end position="208"/>
    </location>
</feature>
<dbReference type="Pfam" id="PF20208">
    <property type="entry name" value="ARPP-1"/>
    <property type="match status" value="1"/>
</dbReference>
<proteinExistence type="predicted"/>
<dbReference type="AlphaFoldDB" id="A0A382B193"/>
<protein>
    <recommendedName>
        <fullName evidence="1">ARG and Rhodanese-Phosphatase-superfamily-associated domain-containing protein</fullName>
    </recommendedName>
</protein>
<sequence>MVARVGLPIQPAVEDTTAGFTKPESKRDRAERHVMAISSIEHVSVGMPITRGGISIFPIYLGPNGLPRIATGVKSGLVVDEVPDEEVPHLVVTNPTDQAILIVEGEQLVGGLQNRSPNVSVLVPAHSKLEIPVSCLESGRWGRHGKFHSGATYTPRRVRRTKSREVAKTMALDGHRSGNQGAVWDAVQDQLYSLDVHSSTGAMADADEVYERDP</sequence>
<evidence type="ECO:0000313" key="2">
    <source>
        <dbReference type="EMBL" id="SVB07590.1"/>
    </source>
</evidence>
<gene>
    <name evidence="2" type="ORF">METZ01_LOCUS160444</name>
</gene>
<name>A0A382B193_9ZZZZ</name>
<evidence type="ECO:0000259" key="1">
    <source>
        <dbReference type="Pfam" id="PF20208"/>
    </source>
</evidence>
<dbReference type="InterPro" id="IPR046699">
    <property type="entry name" value="ARPP-1"/>
</dbReference>
<organism evidence="2">
    <name type="scientific">marine metagenome</name>
    <dbReference type="NCBI Taxonomy" id="408172"/>
    <lineage>
        <taxon>unclassified sequences</taxon>
        <taxon>metagenomes</taxon>
        <taxon>ecological metagenomes</taxon>
    </lineage>
</organism>
<accession>A0A382B193</accession>
<reference evidence="2" key="1">
    <citation type="submission" date="2018-05" db="EMBL/GenBank/DDBJ databases">
        <authorList>
            <person name="Lanie J.A."/>
            <person name="Ng W.-L."/>
            <person name="Kazmierczak K.M."/>
            <person name="Andrzejewski T.M."/>
            <person name="Davidsen T.M."/>
            <person name="Wayne K.J."/>
            <person name="Tettelin H."/>
            <person name="Glass J.I."/>
            <person name="Rusch D."/>
            <person name="Podicherti R."/>
            <person name="Tsui H.-C.T."/>
            <person name="Winkler M.E."/>
        </authorList>
    </citation>
    <scope>NUCLEOTIDE SEQUENCE</scope>
</reference>